<evidence type="ECO:0000313" key="2">
    <source>
        <dbReference type="EMBL" id="QIQ04683.1"/>
    </source>
</evidence>
<dbReference type="EMBL" id="CP050177">
    <property type="protein sequence ID" value="QIQ04683.1"/>
    <property type="molecule type" value="Genomic_DNA"/>
</dbReference>
<feature type="compositionally biased region" description="Basic and acidic residues" evidence="1">
    <location>
        <begin position="133"/>
        <end position="147"/>
    </location>
</feature>
<keyword evidence="3" id="KW-1185">Reference proteome</keyword>
<accession>A0A6G9H2C0</accession>
<organism evidence="2 3">
    <name type="scientific">Streptomyces liangshanensis</name>
    <dbReference type="NCBI Taxonomy" id="2717324"/>
    <lineage>
        <taxon>Bacteria</taxon>
        <taxon>Bacillati</taxon>
        <taxon>Actinomycetota</taxon>
        <taxon>Actinomycetes</taxon>
        <taxon>Kitasatosporales</taxon>
        <taxon>Streptomycetaceae</taxon>
        <taxon>Streptomyces</taxon>
    </lineage>
</organism>
<sequence length="189" mass="20412">MGNEGDGGVPVPQDRVAMLLGDLLIELGQKVQQAGVDGVRILTDEEVIRDQVRWYRTGWAEHARAADPAQPTAAGHPDMEDLPVPSGRLLRFPDQSADDASADVEPMPPAPGTPGAPDTAARPHSTAPTHPHPHPESRHEPEARCEPEVLPASQAQRLPIVGAGEANVRNLMPHRPRHRRATRERGDEG</sequence>
<dbReference type="RefSeq" id="WP_167032781.1">
    <property type="nucleotide sequence ID" value="NZ_CP050177.1"/>
</dbReference>
<name>A0A6G9H2C0_9ACTN</name>
<evidence type="ECO:0000313" key="3">
    <source>
        <dbReference type="Proteomes" id="UP000501179"/>
    </source>
</evidence>
<dbReference type="Proteomes" id="UP000501179">
    <property type="component" value="Chromosome"/>
</dbReference>
<proteinExistence type="predicted"/>
<feature type="compositionally biased region" description="Basic residues" evidence="1">
    <location>
        <begin position="172"/>
        <end position="182"/>
    </location>
</feature>
<reference evidence="2 3" key="1">
    <citation type="submission" date="2020-03" db="EMBL/GenBank/DDBJ databases">
        <title>A novel species.</title>
        <authorList>
            <person name="Gao J."/>
        </authorList>
    </citation>
    <scope>NUCLEOTIDE SEQUENCE [LARGE SCALE GENOMIC DNA]</scope>
    <source>
        <strain evidence="2 3">QMT-12</strain>
    </source>
</reference>
<evidence type="ECO:0000256" key="1">
    <source>
        <dbReference type="SAM" id="MobiDB-lite"/>
    </source>
</evidence>
<feature type="compositionally biased region" description="Low complexity" evidence="1">
    <location>
        <begin position="115"/>
        <end position="129"/>
    </location>
</feature>
<feature type="region of interest" description="Disordered" evidence="1">
    <location>
        <begin position="63"/>
        <end position="189"/>
    </location>
</feature>
<dbReference type="AlphaFoldDB" id="A0A6G9H2C0"/>
<gene>
    <name evidence="2" type="ORF">HA039_22480</name>
</gene>
<dbReference type="KEGG" id="slia:HA039_22480"/>
<protein>
    <submittedName>
        <fullName evidence="2">Uncharacterized protein</fullName>
    </submittedName>
</protein>